<keyword evidence="2" id="KW-1003">Cell membrane</keyword>
<dbReference type="EMBL" id="QRHL01000011">
    <property type="protein sequence ID" value="RHF71977.1"/>
    <property type="molecule type" value="Genomic_DNA"/>
</dbReference>
<evidence type="ECO:0000313" key="8">
    <source>
        <dbReference type="Proteomes" id="UP000284676"/>
    </source>
</evidence>
<gene>
    <name evidence="7" type="ORF">DW663_07605</name>
</gene>
<evidence type="ECO:0008006" key="9">
    <source>
        <dbReference type="Google" id="ProtNLM"/>
    </source>
</evidence>
<dbReference type="GO" id="GO:0005886">
    <property type="term" value="C:plasma membrane"/>
    <property type="evidence" value="ECO:0007669"/>
    <property type="project" value="UniProtKB-SubCell"/>
</dbReference>
<comment type="subcellular location">
    <subcellularLocation>
        <location evidence="1">Cell membrane</location>
    </subcellularLocation>
</comment>
<evidence type="ECO:0000256" key="2">
    <source>
        <dbReference type="ARBA" id="ARBA00022475"/>
    </source>
</evidence>
<protein>
    <recommendedName>
        <fullName evidence="9">Oxaloacetate decarboxylase gamma chain</fullName>
    </recommendedName>
</protein>
<keyword evidence="5 6" id="KW-0472">Membrane</keyword>
<keyword evidence="3 6" id="KW-0812">Transmembrane</keyword>
<evidence type="ECO:0000256" key="6">
    <source>
        <dbReference type="SAM" id="Phobius"/>
    </source>
</evidence>
<proteinExistence type="predicted"/>
<reference evidence="7 8" key="1">
    <citation type="submission" date="2018-08" db="EMBL/GenBank/DDBJ databases">
        <title>A genome reference for cultivated species of the human gut microbiota.</title>
        <authorList>
            <person name="Zou Y."/>
            <person name="Xue W."/>
            <person name="Luo G."/>
        </authorList>
    </citation>
    <scope>NUCLEOTIDE SEQUENCE [LARGE SCALE GENOMIC DNA]</scope>
    <source>
        <strain evidence="7 8">AM25-1</strain>
    </source>
</reference>
<organism evidence="7 8">
    <name type="scientific">Fusobacterium mortiferum</name>
    <dbReference type="NCBI Taxonomy" id="850"/>
    <lineage>
        <taxon>Bacteria</taxon>
        <taxon>Fusobacteriati</taxon>
        <taxon>Fusobacteriota</taxon>
        <taxon>Fusobacteriia</taxon>
        <taxon>Fusobacteriales</taxon>
        <taxon>Fusobacteriaceae</taxon>
        <taxon>Fusobacterium</taxon>
    </lineage>
</organism>
<accession>A0A414PTS3</accession>
<dbReference type="GO" id="GO:0036376">
    <property type="term" value="P:sodium ion export across plasma membrane"/>
    <property type="evidence" value="ECO:0007669"/>
    <property type="project" value="InterPro"/>
</dbReference>
<dbReference type="InterPro" id="IPR005899">
    <property type="entry name" value="Na_pump_deCOase"/>
</dbReference>
<evidence type="ECO:0000256" key="3">
    <source>
        <dbReference type="ARBA" id="ARBA00022692"/>
    </source>
</evidence>
<evidence type="ECO:0000313" key="7">
    <source>
        <dbReference type="EMBL" id="RHF71977.1"/>
    </source>
</evidence>
<dbReference type="AlphaFoldDB" id="A0A414PTS3"/>
<dbReference type="RefSeq" id="WP_117709160.1">
    <property type="nucleotide sequence ID" value="NZ_CAEUHP010000001.1"/>
</dbReference>
<evidence type="ECO:0000256" key="5">
    <source>
        <dbReference type="ARBA" id="ARBA00023136"/>
    </source>
</evidence>
<name>A0A414PTS3_FUSMR</name>
<feature type="transmembrane region" description="Helical" evidence="6">
    <location>
        <begin position="15"/>
        <end position="39"/>
    </location>
</feature>
<evidence type="ECO:0000256" key="1">
    <source>
        <dbReference type="ARBA" id="ARBA00004236"/>
    </source>
</evidence>
<keyword evidence="4 6" id="KW-1133">Transmembrane helix</keyword>
<dbReference type="GO" id="GO:0015081">
    <property type="term" value="F:sodium ion transmembrane transporter activity"/>
    <property type="evidence" value="ECO:0007669"/>
    <property type="project" value="InterPro"/>
</dbReference>
<evidence type="ECO:0000256" key="4">
    <source>
        <dbReference type="ARBA" id="ARBA00022989"/>
    </source>
</evidence>
<dbReference type="Proteomes" id="UP000284676">
    <property type="component" value="Unassembled WGS sequence"/>
</dbReference>
<comment type="caution">
    <text evidence="7">The sequence shown here is derived from an EMBL/GenBank/DDBJ whole genome shotgun (WGS) entry which is preliminary data.</text>
</comment>
<dbReference type="Pfam" id="PF04277">
    <property type="entry name" value="OAD_gamma"/>
    <property type="match status" value="1"/>
</dbReference>
<sequence>MNINMSFFEGVQLSVISMLIVFLLLYVISLVLSVFKLVFKEKSVEKKVIAKTVTTPAKVVANTKGITFEELEKDQDMLVAAIVASMEATGENKNNNFKIVSIKQI</sequence>